<feature type="transmembrane region" description="Helical" evidence="2">
    <location>
        <begin position="12"/>
        <end position="32"/>
    </location>
</feature>
<proteinExistence type="predicted"/>
<feature type="region of interest" description="Disordered" evidence="1">
    <location>
        <begin position="295"/>
        <end position="324"/>
    </location>
</feature>
<evidence type="ECO:0000313" key="5">
    <source>
        <dbReference type="Proteomes" id="UP000030765"/>
    </source>
</evidence>
<keyword evidence="2" id="KW-0472">Membrane</keyword>
<evidence type="ECO:0000313" key="4">
    <source>
        <dbReference type="EnsemblMetazoa" id="ASIC009535-PA"/>
    </source>
</evidence>
<dbReference type="EnsemblMetazoa" id="ASIC009535-RA">
    <property type="protein sequence ID" value="ASIC009535-PA"/>
    <property type="gene ID" value="ASIC009535"/>
</dbReference>
<reference evidence="3 5" key="1">
    <citation type="journal article" date="2014" name="BMC Genomics">
        <title>Genome sequence of Anopheles sinensis provides insight into genetics basis of mosquito competence for malaria parasites.</title>
        <authorList>
            <person name="Zhou D."/>
            <person name="Zhang D."/>
            <person name="Ding G."/>
            <person name="Shi L."/>
            <person name="Hou Q."/>
            <person name="Ye Y."/>
            <person name="Xu Y."/>
            <person name="Zhou H."/>
            <person name="Xiong C."/>
            <person name="Li S."/>
            <person name="Yu J."/>
            <person name="Hong S."/>
            <person name="Yu X."/>
            <person name="Zou P."/>
            <person name="Chen C."/>
            <person name="Chang X."/>
            <person name="Wang W."/>
            <person name="Lv Y."/>
            <person name="Sun Y."/>
            <person name="Ma L."/>
            <person name="Shen B."/>
            <person name="Zhu C."/>
        </authorList>
    </citation>
    <scope>NUCLEOTIDE SEQUENCE [LARGE SCALE GENOMIC DNA]</scope>
</reference>
<dbReference type="Proteomes" id="UP000030765">
    <property type="component" value="Unassembled WGS sequence"/>
</dbReference>
<dbReference type="AlphaFoldDB" id="A0A084VVH2"/>
<evidence type="ECO:0000256" key="1">
    <source>
        <dbReference type="SAM" id="MobiDB-lite"/>
    </source>
</evidence>
<keyword evidence="2" id="KW-0812">Transmembrane</keyword>
<feature type="region of interest" description="Disordered" evidence="1">
    <location>
        <begin position="198"/>
        <end position="219"/>
    </location>
</feature>
<dbReference type="EMBL" id="ATLV01017184">
    <property type="status" value="NOT_ANNOTATED_CDS"/>
    <property type="molecule type" value="Genomic_DNA"/>
</dbReference>
<organism evidence="4 5">
    <name type="scientific">Anopheles sinensis</name>
    <name type="common">Mosquito</name>
    <dbReference type="NCBI Taxonomy" id="74873"/>
    <lineage>
        <taxon>Eukaryota</taxon>
        <taxon>Metazoa</taxon>
        <taxon>Ecdysozoa</taxon>
        <taxon>Arthropoda</taxon>
        <taxon>Hexapoda</taxon>
        <taxon>Insecta</taxon>
        <taxon>Pterygota</taxon>
        <taxon>Neoptera</taxon>
        <taxon>Endopterygota</taxon>
        <taxon>Diptera</taxon>
        <taxon>Nematocera</taxon>
        <taxon>Culicoidea</taxon>
        <taxon>Culicidae</taxon>
        <taxon>Anophelinae</taxon>
        <taxon>Anopheles</taxon>
    </lineage>
</organism>
<reference evidence="4" key="2">
    <citation type="submission" date="2020-05" db="UniProtKB">
        <authorList>
            <consortium name="EnsemblMetazoa"/>
        </authorList>
    </citation>
    <scope>IDENTIFICATION</scope>
</reference>
<dbReference type="VEuPathDB" id="VectorBase:ASIC009535"/>
<accession>A0A084VVH2</accession>
<keyword evidence="5" id="KW-1185">Reference proteome</keyword>
<name>A0A084VVH2_ANOSI</name>
<keyword evidence="2" id="KW-1133">Transmembrane helix</keyword>
<gene>
    <name evidence="3" type="ORF">ZHAS_00009535</name>
</gene>
<evidence type="ECO:0000313" key="3">
    <source>
        <dbReference type="EMBL" id="KFB41966.1"/>
    </source>
</evidence>
<sequence length="354" mass="38791">MQLMTFNSLLMFDIVFIFFLFLVCVTCLVYYLPPRELSPAHPPLAEDDEHCHDHCHHHHLHHLHHQYHHMGLGCCDGPPAPLVRECAAAARRISGGGTPACSLSDLRELGVPEPGAPKQACTGDASDSSCANVGVLEFDAERPEGGLCPLQASPPILDHRQDYRQSPMVREDGVLLLDCALEGILPLCPRAPSLPECADDRQRSPSASEALLGTSGPHFLPDYRDEPYHNCSYQQQQQQQQNFCPSCTYACYQQHRHSVSPTVRQCYPPSPVVVNYHRTVSEEHDAPFVSIEIERYEGTGGGDSSSRGRRGSDNTGAGNIEVPPPAAPLALPACCYVRAKTSDIKECSGPIHDV</sequence>
<evidence type="ECO:0000256" key="2">
    <source>
        <dbReference type="SAM" id="Phobius"/>
    </source>
</evidence>
<dbReference type="VEuPathDB" id="VectorBase:ASIS008334"/>
<protein>
    <submittedName>
        <fullName evidence="3">AGAP013276-PA-like protein</fullName>
    </submittedName>
</protein>
<dbReference type="EMBL" id="KE525157">
    <property type="protein sequence ID" value="KFB41966.1"/>
    <property type="molecule type" value="Genomic_DNA"/>
</dbReference>